<evidence type="ECO:0000313" key="3">
    <source>
        <dbReference type="Proteomes" id="UP001596058"/>
    </source>
</evidence>
<dbReference type="SUPFAM" id="SSF47616">
    <property type="entry name" value="GST C-terminal domain-like"/>
    <property type="match status" value="1"/>
</dbReference>
<dbReference type="PROSITE" id="PS50405">
    <property type="entry name" value="GST_CTER"/>
    <property type="match status" value="1"/>
</dbReference>
<dbReference type="Gene3D" id="1.20.1050.10">
    <property type="match status" value="1"/>
</dbReference>
<gene>
    <name evidence="2" type="ORF">ACFPZ3_61240</name>
</gene>
<dbReference type="SUPFAM" id="SSF52833">
    <property type="entry name" value="Thioredoxin-like"/>
    <property type="match status" value="1"/>
</dbReference>
<dbReference type="InterPro" id="IPR010987">
    <property type="entry name" value="Glutathione-S-Trfase_C-like"/>
</dbReference>
<dbReference type="PANTHER" id="PTHR32419">
    <property type="entry name" value="GLUTATHIONYL-HYDROQUINONE REDUCTASE"/>
    <property type="match status" value="1"/>
</dbReference>
<evidence type="ECO:0000313" key="2">
    <source>
        <dbReference type="EMBL" id="MFC5834242.1"/>
    </source>
</evidence>
<feature type="domain" description="GST C-terminal" evidence="1">
    <location>
        <begin position="173"/>
        <end position="298"/>
    </location>
</feature>
<name>A0ABW1D8X2_9ACTN</name>
<organism evidence="2 3">
    <name type="scientific">Nonomuraea insulae</name>
    <dbReference type="NCBI Taxonomy" id="1616787"/>
    <lineage>
        <taxon>Bacteria</taxon>
        <taxon>Bacillati</taxon>
        <taxon>Actinomycetota</taxon>
        <taxon>Actinomycetes</taxon>
        <taxon>Streptosporangiales</taxon>
        <taxon>Streptosporangiaceae</taxon>
        <taxon>Nonomuraea</taxon>
    </lineage>
</organism>
<dbReference type="Pfam" id="PF13410">
    <property type="entry name" value="GST_C_2"/>
    <property type="match status" value="1"/>
</dbReference>
<proteinExistence type="predicted"/>
<dbReference type="PANTHER" id="PTHR32419:SF6">
    <property type="entry name" value="GLUTATHIONE S-TRANSFERASE OMEGA-LIKE 1-RELATED"/>
    <property type="match status" value="1"/>
</dbReference>
<comment type="caution">
    <text evidence="2">The sequence shown here is derived from an EMBL/GenBank/DDBJ whole genome shotgun (WGS) entry which is preliminary data.</text>
</comment>
<reference evidence="3" key="1">
    <citation type="journal article" date="2019" name="Int. J. Syst. Evol. Microbiol.">
        <title>The Global Catalogue of Microorganisms (GCM) 10K type strain sequencing project: providing services to taxonomists for standard genome sequencing and annotation.</title>
        <authorList>
            <consortium name="The Broad Institute Genomics Platform"/>
            <consortium name="The Broad Institute Genome Sequencing Center for Infectious Disease"/>
            <person name="Wu L."/>
            <person name="Ma J."/>
        </authorList>
    </citation>
    <scope>NUCLEOTIDE SEQUENCE [LARGE SCALE GENOMIC DNA]</scope>
    <source>
        <strain evidence="3">CCUG 53903</strain>
    </source>
</reference>
<keyword evidence="3" id="KW-1185">Reference proteome</keyword>
<evidence type="ECO:0000259" key="1">
    <source>
        <dbReference type="PROSITE" id="PS50405"/>
    </source>
</evidence>
<protein>
    <submittedName>
        <fullName evidence="2">Glutathione S-transferase C-terminal domain-containing protein</fullName>
    </submittedName>
</protein>
<dbReference type="InterPro" id="IPR004045">
    <property type="entry name" value="Glutathione_S-Trfase_N"/>
</dbReference>
<accession>A0ABW1D8X2</accession>
<dbReference type="EMBL" id="JBHSPA010000109">
    <property type="protein sequence ID" value="MFC5834242.1"/>
    <property type="molecule type" value="Genomic_DNA"/>
</dbReference>
<dbReference type="InterPro" id="IPR036249">
    <property type="entry name" value="Thioredoxin-like_sf"/>
</dbReference>
<dbReference type="Gene3D" id="3.40.30.10">
    <property type="entry name" value="Glutaredoxin"/>
    <property type="match status" value="1"/>
</dbReference>
<dbReference type="RefSeq" id="WP_379523658.1">
    <property type="nucleotide sequence ID" value="NZ_JBHSPA010000109.1"/>
</dbReference>
<dbReference type="InterPro" id="IPR036282">
    <property type="entry name" value="Glutathione-S-Trfase_C_sf"/>
</dbReference>
<dbReference type="Proteomes" id="UP001596058">
    <property type="component" value="Unassembled WGS sequence"/>
</dbReference>
<dbReference type="Pfam" id="PF13409">
    <property type="entry name" value="GST_N_2"/>
    <property type="match status" value="1"/>
</dbReference>
<dbReference type="InterPro" id="IPR016639">
    <property type="entry name" value="GST_Omega/GSH"/>
</dbReference>
<sequence>MTVSIGTPTYASPVDHVSYGEYGPGRLHLSAGWDRPVYPFQDRITADGSSGHRAEPGRYHLYVAWVCPYAHRAAIVRKLKGLEEVVSLSYVDDERDGRGWAFRERRGPDPVNGFTLLEQAYDATERGYPGHISVPVLWDREKGRIVSNNFPDITIDLATQFERWADRSVDLYPEPLRPEINKLNAWLYHDVNSGVSRVARAYGRERDEERQRVLSALEWLDERLAGQRFLTGDTVTEADVRLWVTLARFDTEHNRDHLISEWDLSGFEHLWGYARDLYQRLAFRETTEDLPAEWDTPHGRGR</sequence>